<comment type="catalytic activity">
    <reaction evidence="1">
        <text>ATP + protein L-histidine = ADP + protein N-phospho-L-histidine.</text>
        <dbReference type="EC" id="2.7.13.3"/>
    </reaction>
</comment>
<dbReference type="InterPro" id="IPR003661">
    <property type="entry name" value="HisK_dim/P_dom"/>
</dbReference>
<sequence>MRIPWQASPEDAAGPAALEATKPEQEQAIIRIVMGIGLIAYYLFNTWSWPQRAGHLLLVSDVVMTAWFMVSLVVIAWIRLGKPVSRARRLIAITSDVCNTTYFFHAVPEVSAPLYCLYLWYVVGNGFRYGVNYLYYTLFLASAGFFAVITFEPYWNDKINLGIGLSAGLIAISLYFSTLAKRLQSALNAAEAANLAKRQFVSSISHEMRTPLNAIIGMADLMRSTALSADQAEMMRSLDSGSKMLLALVNDVLDFSKIEAGKMTIEQVSFNLQVLVEDTVRMFKYQAAERGLAFQVQVQDDTPAQLVGDPAHLRQVLSNFLSNAIKFTPSGKILLRIEPLSVKEEDATLLFTVEDTGIGIAAEAKAHIFESFTQADASMTRRYGGTGLGTTIAKQLVELMQGRIGFRSEEGKGSTFWCELRFLRHHGHPAGVSPLAPMTAQAAMPATTVSPALAVQALQTEAEPVQSSAMPRRVLVVDDNATNRAVIARMLEQWGHVPVMATCGEDALDQLESAHFDLAILDMNMPDMSGIEVLRTYDVIRPRGTMLPFVMLTADASSILNKESLAAGFAACLSKPIQPDNLKKLILELTPGAASVEPKAPARAAMTTLSAAIDPVVSASGGTLIDIAVLRQFDVIFQETGFADRMIQDFMSEARSLIERIESGLALHRSNESKQLAHALKGSALSIGAIGLRQLCERFDAIPASQLEFAGRNVTHEMRLCLDATYQALLVHRQGTSAATPAASI</sequence>
<dbReference type="EC" id="2.7.13.3" evidence="3"/>
<keyword evidence="10" id="KW-0418">Kinase</keyword>
<dbReference type="SUPFAM" id="SSF47226">
    <property type="entry name" value="Histidine-containing phosphotransfer domain, HPT domain"/>
    <property type="match status" value="1"/>
</dbReference>
<dbReference type="Pfam" id="PF01627">
    <property type="entry name" value="Hpt"/>
    <property type="match status" value="1"/>
</dbReference>
<dbReference type="InterPro" id="IPR005467">
    <property type="entry name" value="His_kinase_dom"/>
</dbReference>
<keyword evidence="11" id="KW-0067">ATP-binding</keyword>
<evidence type="ECO:0000256" key="6">
    <source>
        <dbReference type="ARBA" id="ARBA00022553"/>
    </source>
</evidence>
<dbReference type="SUPFAM" id="SSF47384">
    <property type="entry name" value="Homodimeric domain of signal transducing histidine kinase"/>
    <property type="match status" value="1"/>
</dbReference>
<evidence type="ECO:0000259" key="24">
    <source>
        <dbReference type="PROSITE" id="PS50894"/>
    </source>
</evidence>
<dbReference type="RefSeq" id="WP_163965086.1">
    <property type="nucleotide sequence ID" value="NZ_JAAIVB010000052.1"/>
</dbReference>
<accession>A0A6B3SPL6</accession>
<dbReference type="InterPro" id="IPR004358">
    <property type="entry name" value="Sig_transdc_His_kin-like_C"/>
</dbReference>
<dbReference type="Gene3D" id="1.20.120.160">
    <property type="entry name" value="HPT domain"/>
    <property type="match status" value="1"/>
</dbReference>
<dbReference type="CDD" id="cd17546">
    <property type="entry name" value="REC_hyHK_CKI1_RcsC-like"/>
    <property type="match status" value="1"/>
</dbReference>
<evidence type="ECO:0000256" key="17">
    <source>
        <dbReference type="ARBA" id="ARBA00070152"/>
    </source>
</evidence>
<dbReference type="PROSITE" id="PS50894">
    <property type="entry name" value="HPT"/>
    <property type="match status" value="1"/>
</dbReference>
<comment type="subcellular location">
    <subcellularLocation>
        <location evidence="2">Cell inner membrane</location>
        <topology evidence="2">Multi-pass membrane protein</topology>
    </subcellularLocation>
</comment>
<evidence type="ECO:0000256" key="4">
    <source>
        <dbReference type="ARBA" id="ARBA00022475"/>
    </source>
</evidence>
<gene>
    <name evidence="25" type="ORF">G3574_15950</name>
</gene>
<dbReference type="PANTHER" id="PTHR43047:SF78">
    <property type="entry name" value="SENSORY_REGULATORY PROTEIN RPFC"/>
    <property type="match status" value="1"/>
</dbReference>
<proteinExistence type="predicted"/>
<dbReference type="EMBL" id="JAAIVB010000052">
    <property type="protein sequence ID" value="NEX62581.1"/>
    <property type="molecule type" value="Genomic_DNA"/>
</dbReference>
<keyword evidence="5" id="KW-0997">Cell inner membrane</keyword>
<feature type="domain" description="HPt" evidence="24">
    <location>
        <begin position="639"/>
        <end position="732"/>
    </location>
</feature>
<dbReference type="GO" id="GO:0000155">
    <property type="term" value="F:phosphorelay sensor kinase activity"/>
    <property type="evidence" value="ECO:0007669"/>
    <property type="project" value="InterPro"/>
</dbReference>
<keyword evidence="8 21" id="KW-0812">Transmembrane</keyword>
<dbReference type="SMART" id="SM00448">
    <property type="entry name" value="REC"/>
    <property type="match status" value="1"/>
</dbReference>
<dbReference type="FunFam" id="3.30.565.10:FF:000010">
    <property type="entry name" value="Sensor histidine kinase RcsC"/>
    <property type="match status" value="1"/>
</dbReference>
<keyword evidence="4" id="KW-1003">Cell membrane</keyword>
<dbReference type="PANTHER" id="PTHR43047">
    <property type="entry name" value="TWO-COMPONENT HISTIDINE PROTEIN KINASE"/>
    <property type="match status" value="1"/>
</dbReference>
<protein>
    <recommendedName>
        <fullName evidence="17">Virulence sensor protein BvgS</fullName>
        <ecNumber evidence="3">2.7.13.3</ecNumber>
    </recommendedName>
</protein>
<dbReference type="Pfam" id="PF00072">
    <property type="entry name" value="Response_reg"/>
    <property type="match status" value="1"/>
</dbReference>
<evidence type="ECO:0000256" key="5">
    <source>
        <dbReference type="ARBA" id="ARBA00022519"/>
    </source>
</evidence>
<evidence type="ECO:0000256" key="21">
    <source>
        <dbReference type="SAM" id="Phobius"/>
    </source>
</evidence>
<evidence type="ECO:0000256" key="1">
    <source>
        <dbReference type="ARBA" id="ARBA00000085"/>
    </source>
</evidence>
<feature type="domain" description="Histidine kinase" evidence="22">
    <location>
        <begin position="203"/>
        <end position="424"/>
    </location>
</feature>
<feature type="transmembrane region" description="Helical" evidence="21">
    <location>
        <begin position="56"/>
        <end position="80"/>
    </location>
</feature>
<keyword evidence="11" id="KW-0547">Nucleotide-binding</keyword>
<keyword evidence="13" id="KW-0902">Two-component regulatory system</keyword>
<evidence type="ECO:0000313" key="25">
    <source>
        <dbReference type="EMBL" id="NEX62581.1"/>
    </source>
</evidence>
<feature type="transmembrane region" description="Helical" evidence="21">
    <location>
        <begin position="101"/>
        <end position="121"/>
    </location>
</feature>
<feature type="transmembrane region" description="Helical" evidence="21">
    <location>
        <begin position="133"/>
        <end position="152"/>
    </location>
</feature>
<keyword evidence="14" id="KW-0843">Virulence</keyword>
<feature type="transmembrane region" description="Helical" evidence="21">
    <location>
        <begin position="28"/>
        <end position="44"/>
    </location>
</feature>
<dbReference type="GO" id="GO:0005886">
    <property type="term" value="C:plasma membrane"/>
    <property type="evidence" value="ECO:0007669"/>
    <property type="project" value="UniProtKB-SubCell"/>
</dbReference>
<dbReference type="InterPro" id="IPR003594">
    <property type="entry name" value="HATPase_dom"/>
</dbReference>
<dbReference type="SMART" id="SM00387">
    <property type="entry name" value="HATPase_c"/>
    <property type="match status" value="1"/>
</dbReference>
<evidence type="ECO:0000256" key="8">
    <source>
        <dbReference type="ARBA" id="ARBA00022692"/>
    </source>
</evidence>
<keyword evidence="15 21" id="KW-0472">Membrane</keyword>
<dbReference type="InterPro" id="IPR011006">
    <property type="entry name" value="CheY-like_superfamily"/>
</dbReference>
<organism evidence="25 26">
    <name type="scientific">Noviherbaspirillum galbum</name>
    <dbReference type="NCBI Taxonomy" id="2709383"/>
    <lineage>
        <taxon>Bacteria</taxon>
        <taxon>Pseudomonadati</taxon>
        <taxon>Pseudomonadota</taxon>
        <taxon>Betaproteobacteria</taxon>
        <taxon>Burkholderiales</taxon>
        <taxon>Oxalobacteraceae</taxon>
        <taxon>Noviherbaspirillum</taxon>
    </lineage>
</organism>
<evidence type="ECO:0000256" key="19">
    <source>
        <dbReference type="PROSITE-ProRule" id="PRU00169"/>
    </source>
</evidence>
<keyword evidence="6 19" id="KW-0597">Phosphoprotein</keyword>
<feature type="domain" description="Response regulatory" evidence="23">
    <location>
        <begin position="473"/>
        <end position="590"/>
    </location>
</feature>
<evidence type="ECO:0000256" key="3">
    <source>
        <dbReference type="ARBA" id="ARBA00012438"/>
    </source>
</evidence>
<dbReference type="Pfam" id="PF02518">
    <property type="entry name" value="HATPase_c"/>
    <property type="match status" value="1"/>
</dbReference>
<evidence type="ECO:0000313" key="26">
    <source>
        <dbReference type="Proteomes" id="UP000482155"/>
    </source>
</evidence>
<dbReference type="SUPFAM" id="SSF55874">
    <property type="entry name" value="ATPase domain of HSP90 chaperone/DNA topoisomerase II/histidine kinase"/>
    <property type="match status" value="1"/>
</dbReference>
<dbReference type="AlphaFoldDB" id="A0A6B3SPL6"/>
<name>A0A6B3SPL6_9BURK</name>
<dbReference type="InterPro" id="IPR008207">
    <property type="entry name" value="Sig_transdc_His_kin_Hpt_dom"/>
</dbReference>
<evidence type="ECO:0000259" key="23">
    <source>
        <dbReference type="PROSITE" id="PS50110"/>
    </source>
</evidence>
<evidence type="ECO:0000256" key="13">
    <source>
        <dbReference type="ARBA" id="ARBA00023012"/>
    </source>
</evidence>
<dbReference type="PRINTS" id="PR00344">
    <property type="entry name" value="BCTRLSENSOR"/>
</dbReference>
<evidence type="ECO:0000256" key="10">
    <source>
        <dbReference type="ARBA" id="ARBA00022777"/>
    </source>
</evidence>
<dbReference type="SUPFAM" id="SSF52172">
    <property type="entry name" value="CheY-like"/>
    <property type="match status" value="1"/>
</dbReference>
<dbReference type="InterPro" id="IPR001789">
    <property type="entry name" value="Sig_transdc_resp-reg_receiver"/>
</dbReference>
<evidence type="ECO:0000256" key="12">
    <source>
        <dbReference type="ARBA" id="ARBA00022989"/>
    </source>
</evidence>
<dbReference type="InterPro" id="IPR036641">
    <property type="entry name" value="HPT_dom_sf"/>
</dbReference>
<evidence type="ECO:0000256" key="15">
    <source>
        <dbReference type="ARBA" id="ARBA00023136"/>
    </source>
</evidence>
<dbReference type="PROSITE" id="PS50110">
    <property type="entry name" value="RESPONSE_REGULATORY"/>
    <property type="match status" value="1"/>
</dbReference>
<evidence type="ECO:0000256" key="7">
    <source>
        <dbReference type="ARBA" id="ARBA00022679"/>
    </source>
</evidence>
<dbReference type="Gene3D" id="1.10.287.130">
    <property type="match status" value="1"/>
</dbReference>
<dbReference type="PROSITE" id="PS50109">
    <property type="entry name" value="HIS_KIN"/>
    <property type="match status" value="1"/>
</dbReference>
<dbReference type="Gene3D" id="3.40.50.2300">
    <property type="match status" value="1"/>
</dbReference>
<keyword evidence="26" id="KW-1185">Reference proteome</keyword>
<dbReference type="SMART" id="SM00388">
    <property type="entry name" value="HisKA"/>
    <property type="match status" value="1"/>
</dbReference>
<dbReference type="CDD" id="cd16922">
    <property type="entry name" value="HATPase_EvgS-ArcB-TorS-like"/>
    <property type="match status" value="1"/>
</dbReference>
<dbReference type="Proteomes" id="UP000482155">
    <property type="component" value="Unassembled WGS sequence"/>
</dbReference>
<feature type="modified residue" description="Phosphohistidine" evidence="18">
    <location>
        <position position="678"/>
    </location>
</feature>
<feature type="region of interest" description="Disordered" evidence="20">
    <location>
        <begin position="1"/>
        <end position="20"/>
    </location>
</feature>
<feature type="transmembrane region" description="Helical" evidence="21">
    <location>
        <begin position="159"/>
        <end position="176"/>
    </location>
</feature>
<evidence type="ECO:0000256" key="9">
    <source>
        <dbReference type="ARBA" id="ARBA00022729"/>
    </source>
</evidence>
<evidence type="ECO:0000256" key="2">
    <source>
        <dbReference type="ARBA" id="ARBA00004429"/>
    </source>
</evidence>
<dbReference type="Pfam" id="PF00512">
    <property type="entry name" value="HisKA"/>
    <property type="match status" value="1"/>
</dbReference>
<comment type="caution">
    <text evidence="25">The sequence shown here is derived from an EMBL/GenBank/DDBJ whole genome shotgun (WGS) entry which is preliminary data.</text>
</comment>
<keyword evidence="7" id="KW-0808">Transferase</keyword>
<evidence type="ECO:0000256" key="20">
    <source>
        <dbReference type="SAM" id="MobiDB-lite"/>
    </source>
</evidence>
<dbReference type="InterPro" id="IPR036890">
    <property type="entry name" value="HATPase_C_sf"/>
</dbReference>
<dbReference type="Gene3D" id="3.30.565.10">
    <property type="entry name" value="Histidine kinase-like ATPase, C-terminal domain"/>
    <property type="match status" value="1"/>
</dbReference>
<keyword evidence="12 21" id="KW-1133">Transmembrane helix</keyword>
<dbReference type="CDD" id="cd00082">
    <property type="entry name" value="HisKA"/>
    <property type="match status" value="1"/>
</dbReference>
<evidence type="ECO:0000256" key="11">
    <source>
        <dbReference type="ARBA" id="ARBA00022840"/>
    </source>
</evidence>
<comment type="function">
    <text evidence="16">Member of the two-component regulatory system BvgS/BvgA. Phosphorylates BvgA via a four-step phosphorelay in response to environmental signals.</text>
</comment>
<evidence type="ECO:0000256" key="18">
    <source>
        <dbReference type="PROSITE-ProRule" id="PRU00110"/>
    </source>
</evidence>
<evidence type="ECO:0000256" key="14">
    <source>
        <dbReference type="ARBA" id="ARBA00023026"/>
    </source>
</evidence>
<feature type="modified residue" description="4-aspartylphosphate" evidence="19">
    <location>
        <position position="522"/>
    </location>
</feature>
<dbReference type="InterPro" id="IPR036097">
    <property type="entry name" value="HisK_dim/P_sf"/>
</dbReference>
<keyword evidence="9" id="KW-0732">Signal</keyword>
<evidence type="ECO:0000256" key="16">
    <source>
        <dbReference type="ARBA" id="ARBA00058004"/>
    </source>
</evidence>
<dbReference type="CDD" id="cd00088">
    <property type="entry name" value="HPT"/>
    <property type="match status" value="1"/>
</dbReference>
<reference evidence="25 26" key="1">
    <citation type="submission" date="2020-02" db="EMBL/GenBank/DDBJ databases">
        <authorList>
            <person name="Kim M.K."/>
        </authorList>
    </citation>
    <scope>NUCLEOTIDE SEQUENCE [LARGE SCALE GENOMIC DNA]</scope>
    <source>
        <strain evidence="25 26">17J57-3</strain>
    </source>
</reference>
<evidence type="ECO:0000259" key="22">
    <source>
        <dbReference type="PROSITE" id="PS50109"/>
    </source>
</evidence>